<evidence type="ECO:0000313" key="4">
    <source>
        <dbReference type="Proteomes" id="UP000036908"/>
    </source>
</evidence>
<dbReference type="EMBL" id="JSVA01000005">
    <property type="protein sequence ID" value="KOF03775.1"/>
    <property type="molecule type" value="Genomic_DNA"/>
</dbReference>
<dbReference type="RefSeq" id="WP_053222450.1">
    <property type="nucleotide sequence ID" value="NZ_JSVA01000005.1"/>
</dbReference>
<keyword evidence="1" id="KW-0812">Transmembrane</keyword>
<comment type="caution">
    <text evidence="3">The sequence shown here is derived from an EMBL/GenBank/DDBJ whole genome shotgun (WGS) entry which is preliminary data.</text>
</comment>
<dbReference type="Pfam" id="PF06580">
    <property type="entry name" value="His_kinase"/>
    <property type="match status" value="1"/>
</dbReference>
<keyword evidence="1" id="KW-0472">Membrane</keyword>
<accession>A0A0L8ANF9</accession>
<feature type="domain" description="Signal transduction histidine kinase internal region" evidence="2">
    <location>
        <begin position="158"/>
        <end position="237"/>
    </location>
</feature>
<gene>
    <name evidence="3" type="ORF">OB69_04195</name>
</gene>
<dbReference type="InterPro" id="IPR036890">
    <property type="entry name" value="HATPase_C_sf"/>
</dbReference>
<dbReference type="PANTHER" id="PTHR34220">
    <property type="entry name" value="SENSOR HISTIDINE KINASE YPDA"/>
    <property type="match status" value="1"/>
</dbReference>
<reference evidence="4" key="1">
    <citation type="submission" date="2014-11" db="EMBL/GenBank/DDBJ databases">
        <title>Genome sequencing of Roseivirga sp. D-25.</title>
        <authorList>
            <person name="Selvaratnam C."/>
            <person name="Thevarajoo S."/>
            <person name="Goh K.M."/>
            <person name="Eee R."/>
            <person name="Chan K.-G."/>
            <person name="Chong C.S."/>
        </authorList>
    </citation>
    <scope>NUCLEOTIDE SEQUENCE [LARGE SCALE GENOMIC DNA]</scope>
    <source>
        <strain evidence="4">D-25</strain>
    </source>
</reference>
<evidence type="ECO:0000259" key="2">
    <source>
        <dbReference type="Pfam" id="PF06580"/>
    </source>
</evidence>
<dbReference type="PATRIC" id="fig|1566026.4.peg.2666"/>
<name>A0A0L8ANF9_9BACT</name>
<evidence type="ECO:0000256" key="1">
    <source>
        <dbReference type="SAM" id="Phobius"/>
    </source>
</evidence>
<organism evidence="3 4">
    <name type="scientific">Roseivirga seohaensis subsp. aquiponti</name>
    <dbReference type="NCBI Taxonomy" id="1566026"/>
    <lineage>
        <taxon>Bacteria</taxon>
        <taxon>Pseudomonadati</taxon>
        <taxon>Bacteroidota</taxon>
        <taxon>Cytophagia</taxon>
        <taxon>Cytophagales</taxon>
        <taxon>Roseivirgaceae</taxon>
        <taxon>Roseivirga</taxon>
    </lineage>
</organism>
<dbReference type="InterPro" id="IPR050640">
    <property type="entry name" value="Bact_2-comp_sensor_kinase"/>
</dbReference>
<dbReference type="Proteomes" id="UP000036908">
    <property type="component" value="Unassembled WGS sequence"/>
</dbReference>
<dbReference type="PANTHER" id="PTHR34220:SF7">
    <property type="entry name" value="SENSOR HISTIDINE KINASE YPDA"/>
    <property type="match status" value="1"/>
</dbReference>
<sequence>MKQSTLYWICQIFGWAIYSLFSVGMMYVFGGTESITPDTLKLQLIIGVCLISFSHLFRTFIKKNDWTRLALKSLIPKLILGVIVVAFLAQSFIHLLIYYLLPLNNIAAFSWVNFVGYVGSVTIVMASWATLYFAYHFIQRNRRSEIEKLELTTALQEAELAILKNQINPHFLFNALNNIRSLILSDPEKARSMVTHISELLRYSIQFNAAEKVTLGQEVAIVKDYLQLESIQFNDRLTYAFEIDDSSLDIKIPPMAIQLLVENAIKHGVSQITTGGNILIRSVLENDHLRIEVCNNGQLKEKSKREGIGLKNLIERLKILFGHFAELKVENSSENTVTASLKIPLS</sequence>
<dbReference type="GO" id="GO:0016020">
    <property type="term" value="C:membrane"/>
    <property type="evidence" value="ECO:0007669"/>
    <property type="project" value="InterPro"/>
</dbReference>
<proteinExistence type="predicted"/>
<feature type="transmembrane region" description="Helical" evidence="1">
    <location>
        <begin position="114"/>
        <end position="135"/>
    </location>
</feature>
<dbReference type="AlphaFoldDB" id="A0A0L8ANF9"/>
<dbReference type="InterPro" id="IPR010559">
    <property type="entry name" value="Sig_transdc_His_kin_internal"/>
</dbReference>
<feature type="transmembrane region" description="Helical" evidence="1">
    <location>
        <begin position="78"/>
        <end position="102"/>
    </location>
</feature>
<feature type="transmembrane region" description="Helical" evidence="1">
    <location>
        <begin position="40"/>
        <end position="57"/>
    </location>
</feature>
<dbReference type="Gene3D" id="3.30.565.10">
    <property type="entry name" value="Histidine kinase-like ATPase, C-terminal domain"/>
    <property type="match status" value="1"/>
</dbReference>
<keyword evidence="4" id="KW-1185">Reference proteome</keyword>
<dbReference type="OrthoDB" id="9792992at2"/>
<feature type="transmembrane region" description="Helical" evidence="1">
    <location>
        <begin position="7"/>
        <end position="28"/>
    </location>
</feature>
<evidence type="ECO:0000313" key="3">
    <source>
        <dbReference type="EMBL" id="KOF03775.1"/>
    </source>
</evidence>
<dbReference type="SUPFAM" id="SSF55874">
    <property type="entry name" value="ATPase domain of HSP90 chaperone/DNA topoisomerase II/histidine kinase"/>
    <property type="match status" value="1"/>
</dbReference>
<keyword evidence="1" id="KW-1133">Transmembrane helix</keyword>
<protein>
    <recommendedName>
        <fullName evidence="2">Signal transduction histidine kinase internal region domain-containing protein</fullName>
    </recommendedName>
</protein>
<dbReference type="GO" id="GO:0000155">
    <property type="term" value="F:phosphorelay sensor kinase activity"/>
    <property type="evidence" value="ECO:0007669"/>
    <property type="project" value="InterPro"/>
</dbReference>